<keyword evidence="2" id="KW-0472">Membrane</keyword>
<organism evidence="3 4">
    <name type="scientific">Krasilnikovia cinnamomea</name>
    <dbReference type="NCBI Taxonomy" id="349313"/>
    <lineage>
        <taxon>Bacteria</taxon>
        <taxon>Bacillati</taxon>
        <taxon>Actinomycetota</taxon>
        <taxon>Actinomycetes</taxon>
        <taxon>Micromonosporales</taxon>
        <taxon>Micromonosporaceae</taxon>
        <taxon>Krasilnikovia</taxon>
    </lineage>
</organism>
<keyword evidence="4" id="KW-1185">Reference proteome</keyword>
<dbReference type="AlphaFoldDB" id="A0A4Q7ZQ31"/>
<dbReference type="EMBL" id="SHKY01000001">
    <property type="protein sequence ID" value="RZU53212.1"/>
    <property type="molecule type" value="Genomic_DNA"/>
</dbReference>
<feature type="transmembrane region" description="Helical" evidence="2">
    <location>
        <begin position="91"/>
        <end position="113"/>
    </location>
</feature>
<proteinExistence type="predicted"/>
<feature type="transmembrane region" description="Helical" evidence="2">
    <location>
        <begin position="25"/>
        <end position="45"/>
    </location>
</feature>
<sequence length="138" mass="13893">MCAAGKARAVHSAGPATVAAGRLRAWWSGLVGVIGTVVGLAPHVLHHIGLLAGTALVAGAGGTALFGILGLIASVPFLLRLRRRFGTWWAPLIGLAVFALMFSVSAFLIGPAINSGGNEPPGDSPAPQPSVDHSGHHG</sequence>
<protein>
    <submittedName>
        <fullName evidence="3">Uncharacterized protein</fullName>
    </submittedName>
</protein>
<evidence type="ECO:0000313" key="3">
    <source>
        <dbReference type="EMBL" id="RZU53212.1"/>
    </source>
</evidence>
<evidence type="ECO:0000256" key="1">
    <source>
        <dbReference type="SAM" id="MobiDB-lite"/>
    </source>
</evidence>
<reference evidence="3 4" key="1">
    <citation type="submission" date="2019-02" db="EMBL/GenBank/DDBJ databases">
        <title>Sequencing the genomes of 1000 actinobacteria strains.</title>
        <authorList>
            <person name="Klenk H.-P."/>
        </authorList>
    </citation>
    <scope>NUCLEOTIDE SEQUENCE [LARGE SCALE GENOMIC DNA]</scope>
    <source>
        <strain evidence="3 4">DSM 45162</strain>
    </source>
</reference>
<evidence type="ECO:0000313" key="4">
    <source>
        <dbReference type="Proteomes" id="UP000292564"/>
    </source>
</evidence>
<accession>A0A4Q7ZQ31</accession>
<dbReference type="Proteomes" id="UP000292564">
    <property type="component" value="Unassembled WGS sequence"/>
</dbReference>
<evidence type="ECO:0000256" key="2">
    <source>
        <dbReference type="SAM" id="Phobius"/>
    </source>
</evidence>
<keyword evidence="2" id="KW-1133">Transmembrane helix</keyword>
<keyword evidence="2" id="KW-0812">Transmembrane</keyword>
<gene>
    <name evidence="3" type="ORF">EV385_5108</name>
</gene>
<feature type="transmembrane region" description="Helical" evidence="2">
    <location>
        <begin position="51"/>
        <end position="79"/>
    </location>
</feature>
<name>A0A4Q7ZQ31_9ACTN</name>
<comment type="caution">
    <text evidence="3">The sequence shown here is derived from an EMBL/GenBank/DDBJ whole genome shotgun (WGS) entry which is preliminary data.</text>
</comment>
<feature type="region of interest" description="Disordered" evidence="1">
    <location>
        <begin position="118"/>
        <end position="138"/>
    </location>
</feature>